<sequence>MRYTTNPDAGAARLARNPWPREGMNMNQQHKHGTHLERHLAQLKLVSRLLGHELHSQGGSKAIALSRDQVIEIQTALDLFIEEAAKRMNGRSGGGGGYGPISPGHSDPTALDMPGHTIDTQLVPARN</sequence>
<name>A0A518EUA0_9BACT</name>
<evidence type="ECO:0000313" key="2">
    <source>
        <dbReference type="EMBL" id="QDV07669.1"/>
    </source>
</evidence>
<feature type="region of interest" description="Disordered" evidence="1">
    <location>
        <begin position="89"/>
        <end position="127"/>
    </location>
</feature>
<evidence type="ECO:0000313" key="3">
    <source>
        <dbReference type="Proteomes" id="UP000320390"/>
    </source>
</evidence>
<keyword evidence="3" id="KW-1185">Reference proteome</keyword>
<proteinExistence type="predicted"/>
<reference evidence="2 3" key="1">
    <citation type="submission" date="2019-02" db="EMBL/GenBank/DDBJ databases">
        <title>Deep-cultivation of Planctomycetes and their phenomic and genomic characterization uncovers novel biology.</title>
        <authorList>
            <person name="Wiegand S."/>
            <person name="Jogler M."/>
            <person name="Boedeker C."/>
            <person name="Pinto D."/>
            <person name="Vollmers J."/>
            <person name="Rivas-Marin E."/>
            <person name="Kohn T."/>
            <person name="Peeters S.H."/>
            <person name="Heuer A."/>
            <person name="Rast P."/>
            <person name="Oberbeckmann S."/>
            <person name="Bunk B."/>
            <person name="Jeske O."/>
            <person name="Meyerdierks A."/>
            <person name="Storesund J.E."/>
            <person name="Kallscheuer N."/>
            <person name="Luecker S."/>
            <person name="Lage O.M."/>
            <person name="Pohl T."/>
            <person name="Merkel B.J."/>
            <person name="Hornburger P."/>
            <person name="Mueller R.-W."/>
            <person name="Bruemmer F."/>
            <person name="Labrenz M."/>
            <person name="Spormann A.M."/>
            <person name="Op den Camp H."/>
            <person name="Overmann J."/>
            <person name="Amann R."/>
            <person name="Jetten M.S.M."/>
            <person name="Mascher T."/>
            <person name="Medema M.H."/>
            <person name="Devos D.P."/>
            <person name="Kaster A.-K."/>
            <person name="Ovreas L."/>
            <person name="Rohde M."/>
            <person name="Galperin M.Y."/>
            <person name="Jogler C."/>
        </authorList>
    </citation>
    <scope>NUCLEOTIDE SEQUENCE [LARGE SCALE GENOMIC DNA]</scope>
    <source>
        <strain evidence="2 3">Poly30</strain>
    </source>
</reference>
<organism evidence="2 3">
    <name type="scientific">Saltatorellus ferox</name>
    <dbReference type="NCBI Taxonomy" id="2528018"/>
    <lineage>
        <taxon>Bacteria</taxon>
        <taxon>Pseudomonadati</taxon>
        <taxon>Planctomycetota</taxon>
        <taxon>Planctomycetia</taxon>
        <taxon>Planctomycetia incertae sedis</taxon>
        <taxon>Saltatorellus</taxon>
    </lineage>
</organism>
<accession>A0A518EUA0</accession>
<feature type="region of interest" description="Disordered" evidence="1">
    <location>
        <begin position="1"/>
        <end position="35"/>
    </location>
</feature>
<protein>
    <submittedName>
        <fullName evidence="2">Uncharacterized protein</fullName>
    </submittedName>
</protein>
<dbReference type="Proteomes" id="UP000320390">
    <property type="component" value="Chromosome"/>
</dbReference>
<gene>
    <name evidence="2" type="ORF">Poly30_31970</name>
</gene>
<evidence type="ECO:0000256" key="1">
    <source>
        <dbReference type="SAM" id="MobiDB-lite"/>
    </source>
</evidence>
<dbReference type="EMBL" id="CP036434">
    <property type="protein sequence ID" value="QDV07669.1"/>
    <property type="molecule type" value="Genomic_DNA"/>
</dbReference>
<dbReference type="AlphaFoldDB" id="A0A518EUA0"/>